<evidence type="ECO:0000256" key="8">
    <source>
        <dbReference type="SAM" id="MobiDB-lite"/>
    </source>
</evidence>
<name>A0AAV2YT65_9STRA</name>
<keyword evidence="3" id="KW-0677">Repeat</keyword>
<dbReference type="EMBL" id="DAKRPA010000152">
    <property type="protein sequence ID" value="DAZ96911.1"/>
    <property type="molecule type" value="Genomic_DNA"/>
</dbReference>
<dbReference type="GO" id="GO:0005524">
    <property type="term" value="F:ATP binding"/>
    <property type="evidence" value="ECO:0007669"/>
    <property type="project" value="UniProtKB-KW"/>
</dbReference>
<feature type="compositionally biased region" description="Basic and acidic residues" evidence="8">
    <location>
        <begin position="646"/>
        <end position="656"/>
    </location>
</feature>
<feature type="domain" description="ABC transporter" evidence="10">
    <location>
        <begin position="439"/>
        <end position="663"/>
    </location>
</feature>
<evidence type="ECO:0000256" key="2">
    <source>
        <dbReference type="ARBA" id="ARBA00022692"/>
    </source>
</evidence>
<dbReference type="SUPFAM" id="SSF90123">
    <property type="entry name" value="ABC transporter transmembrane region"/>
    <property type="match status" value="2"/>
</dbReference>
<evidence type="ECO:0000313" key="12">
    <source>
        <dbReference type="Proteomes" id="UP001146120"/>
    </source>
</evidence>
<organism evidence="11 12">
    <name type="scientific">Lagenidium giganteum</name>
    <dbReference type="NCBI Taxonomy" id="4803"/>
    <lineage>
        <taxon>Eukaryota</taxon>
        <taxon>Sar</taxon>
        <taxon>Stramenopiles</taxon>
        <taxon>Oomycota</taxon>
        <taxon>Peronosporomycetes</taxon>
        <taxon>Pythiales</taxon>
        <taxon>Pythiaceae</taxon>
    </lineage>
</organism>
<comment type="caution">
    <text evidence="11">The sequence shown here is derived from an EMBL/GenBank/DDBJ whole genome shotgun (WGS) entry which is preliminary data.</text>
</comment>
<evidence type="ECO:0000256" key="1">
    <source>
        <dbReference type="ARBA" id="ARBA00004128"/>
    </source>
</evidence>
<comment type="subcellular location">
    <subcellularLocation>
        <location evidence="1">Vacuole membrane</location>
        <topology evidence="1">Multi-pass membrane protein</topology>
    </subcellularLocation>
</comment>
<evidence type="ECO:0000256" key="5">
    <source>
        <dbReference type="ARBA" id="ARBA00022840"/>
    </source>
</evidence>
<dbReference type="InterPro" id="IPR003593">
    <property type="entry name" value="AAA+_ATPase"/>
</dbReference>
<dbReference type="InterPro" id="IPR050173">
    <property type="entry name" value="ABC_transporter_C-like"/>
</dbReference>
<dbReference type="InterPro" id="IPR036640">
    <property type="entry name" value="ABC1_TM_sf"/>
</dbReference>
<keyword evidence="12" id="KW-1185">Reference proteome</keyword>
<keyword evidence="4" id="KW-0547">Nucleotide-binding</keyword>
<dbReference type="AlphaFoldDB" id="A0AAV2YT65"/>
<dbReference type="Gene3D" id="3.40.50.300">
    <property type="entry name" value="P-loop containing nucleotide triphosphate hydrolases"/>
    <property type="match status" value="1"/>
</dbReference>
<dbReference type="GO" id="GO:0005774">
    <property type="term" value="C:vacuolar membrane"/>
    <property type="evidence" value="ECO:0007669"/>
    <property type="project" value="UniProtKB-SubCell"/>
</dbReference>
<evidence type="ECO:0000256" key="9">
    <source>
        <dbReference type="SAM" id="Phobius"/>
    </source>
</evidence>
<keyword evidence="5" id="KW-0067">ATP-binding</keyword>
<evidence type="ECO:0000256" key="6">
    <source>
        <dbReference type="ARBA" id="ARBA00022989"/>
    </source>
</evidence>
<dbReference type="PANTHER" id="PTHR24223">
    <property type="entry name" value="ATP-BINDING CASSETTE SUB-FAMILY C"/>
    <property type="match status" value="1"/>
</dbReference>
<protein>
    <recommendedName>
        <fullName evidence="10">ABC transporter domain-containing protein</fullName>
    </recommendedName>
</protein>
<keyword evidence="7 9" id="KW-0472">Membrane</keyword>
<reference evidence="11" key="2">
    <citation type="journal article" date="2023" name="Microbiol Resour">
        <title>Decontamination and Annotation of the Draft Genome Sequence of the Oomycete Lagenidium giganteum ARSEF 373.</title>
        <authorList>
            <person name="Morgan W.R."/>
            <person name="Tartar A."/>
        </authorList>
    </citation>
    <scope>NUCLEOTIDE SEQUENCE</scope>
    <source>
        <strain evidence="11">ARSEF 373</strain>
    </source>
</reference>
<proteinExistence type="predicted"/>
<dbReference type="GO" id="GO:0042626">
    <property type="term" value="F:ATPase-coupled transmembrane transporter activity"/>
    <property type="evidence" value="ECO:0007669"/>
    <property type="project" value="TreeGrafter"/>
</dbReference>
<accession>A0AAV2YT65</accession>
<feature type="transmembrane region" description="Helical" evidence="9">
    <location>
        <begin position="759"/>
        <end position="783"/>
    </location>
</feature>
<dbReference type="SMART" id="SM00382">
    <property type="entry name" value="AAA"/>
    <property type="match status" value="1"/>
</dbReference>
<dbReference type="Pfam" id="PF00005">
    <property type="entry name" value="ABC_tran"/>
    <property type="match status" value="1"/>
</dbReference>
<evidence type="ECO:0000256" key="7">
    <source>
        <dbReference type="ARBA" id="ARBA00023136"/>
    </source>
</evidence>
<dbReference type="Proteomes" id="UP001146120">
    <property type="component" value="Unassembled WGS sequence"/>
</dbReference>
<keyword evidence="2 9" id="KW-0812">Transmembrane</keyword>
<evidence type="ECO:0000256" key="4">
    <source>
        <dbReference type="ARBA" id="ARBA00022741"/>
    </source>
</evidence>
<evidence type="ECO:0000313" key="11">
    <source>
        <dbReference type="EMBL" id="DAZ96911.1"/>
    </source>
</evidence>
<reference evidence="11" key="1">
    <citation type="submission" date="2022-11" db="EMBL/GenBank/DDBJ databases">
        <authorList>
            <person name="Morgan W.R."/>
            <person name="Tartar A."/>
        </authorList>
    </citation>
    <scope>NUCLEOTIDE SEQUENCE</scope>
    <source>
        <strain evidence="11">ARSEF 373</strain>
    </source>
</reference>
<sequence length="922" mass="102037">MPTAGKDEYGTIAPPAAEAPSPLLLQSTSVAAHPERTCSWSSWLFVLFHEELFHQNRPPPAPWRRLFTRHSPRIPSIDHVLPLPLEWQCAAAKREFRAALIATHGDVIAAVLRIERFEVWRGNAWSLASGLLYVAHAALLMELLRAVTSAGHGVDTMRMTSLVLGTVAAHVGEVVAYQHRSLSFLHVNIRVICGLLLLIMERSVRIPWAQLVGEDSDVPPGVYIRGLHMQVDRICMTIERTRDSVGDVVKLTANDFLLERYVGHHASSFAVIAAMFWSACTSVHARVRWRVWQPLETAHADTVPALNEFFKWAFPVKLYAWEKQMLKRILDLRAVEERARKASQMHAMASHLAGTTNCLTVVVVLLLLSLQHVTLTADRVIAVAMFVQPINLNFQSLLSRILASPHDDALSEFLASTKHAATQEGPVDESASKAINDQVTVKNAVVCAKQRPLFVNVSIEIKRGELAIVYGPAGAGKTTILRVLAGEITPSSGSVFIPATWCVAYCAQEHWLQTGTIRENILLGSPFDQAKYLRVLDACGLLDDLDRFADGDGTYIGSRGASLSGGQKARVALARACYADADLYLLDCTLDCVDPLVQQEVFANCICNLLRHKTIVMVTQNPELASTSWADRRLDVRAASIVETVRKKQQGRDRSSMRSARVPSRQLKCHEPAGTKASLPVNLRSHRNDVTQAPDDVESPHESPQNHSVWGMVKILSRSNIAIAQFGLLLVVLSGIAIVREAWLCFGIVDNNGGVALVVYTGVVLGLQISLSASTWVALHSLAKYSGDKFRRLVTGMTRASLRFFDDVQHGELSYRVWGDLFHLEQHWFWSFHVTMKGITEMASRIALMVWTGGGAAAAFLVPVIADWWYLVNDVTSRDQALIIGKQRVQHEDWLLEISGGLPCIRLLGKSKQDAILQQYSE</sequence>
<keyword evidence="6 9" id="KW-1133">Transmembrane helix</keyword>
<dbReference type="GO" id="GO:0016887">
    <property type="term" value="F:ATP hydrolysis activity"/>
    <property type="evidence" value="ECO:0007669"/>
    <property type="project" value="InterPro"/>
</dbReference>
<gene>
    <name evidence="11" type="ORF">N0F65_008922</name>
</gene>
<dbReference type="Gene3D" id="1.20.1560.10">
    <property type="entry name" value="ABC transporter type 1, transmembrane domain"/>
    <property type="match status" value="2"/>
</dbReference>
<feature type="transmembrane region" description="Helical" evidence="9">
    <location>
        <begin position="721"/>
        <end position="739"/>
    </location>
</feature>
<dbReference type="SUPFAM" id="SSF52540">
    <property type="entry name" value="P-loop containing nucleoside triphosphate hydrolases"/>
    <property type="match status" value="1"/>
</dbReference>
<evidence type="ECO:0000259" key="10">
    <source>
        <dbReference type="PROSITE" id="PS50893"/>
    </source>
</evidence>
<dbReference type="PANTHER" id="PTHR24223:SF443">
    <property type="entry name" value="MULTIDRUG-RESISTANCE LIKE PROTEIN 1, ISOFORM I"/>
    <property type="match status" value="1"/>
</dbReference>
<feature type="transmembrane region" description="Helical" evidence="9">
    <location>
        <begin position="846"/>
        <end position="871"/>
    </location>
</feature>
<feature type="region of interest" description="Disordered" evidence="8">
    <location>
        <begin position="646"/>
        <end position="665"/>
    </location>
</feature>
<dbReference type="InterPro" id="IPR027417">
    <property type="entry name" value="P-loop_NTPase"/>
</dbReference>
<evidence type="ECO:0000256" key="3">
    <source>
        <dbReference type="ARBA" id="ARBA00022737"/>
    </source>
</evidence>
<dbReference type="InterPro" id="IPR003439">
    <property type="entry name" value="ABC_transporter-like_ATP-bd"/>
</dbReference>
<dbReference type="PROSITE" id="PS50893">
    <property type="entry name" value="ABC_TRANSPORTER_2"/>
    <property type="match status" value="1"/>
</dbReference>